<feature type="compositionally biased region" description="Polar residues" evidence="10">
    <location>
        <begin position="1"/>
        <end position="10"/>
    </location>
</feature>
<evidence type="ECO:0000256" key="7">
    <source>
        <dbReference type="ARBA" id="ARBA00022946"/>
    </source>
</evidence>
<dbReference type="Pfam" id="PF01764">
    <property type="entry name" value="Lipase_3"/>
    <property type="match status" value="1"/>
</dbReference>
<evidence type="ECO:0000256" key="8">
    <source>
        <dbReference type="ARBA" id="ARBA00022963"/>
    </source>
</evidence>
<keyword evidence="13" id="KW-1185">Reference proteome</keyword>
<comment type="function">
    <text evidence="1">Acylhydrolase that catalyzes the hydrolysis of phospholipids at the sn-1 position.</text>
</comment>
<name>A0A811SFU6_9POAL</name>
<proteinExistence type="inferred from homology"/>
<organism evidence="12 13">
    <name type="scientific">Miscanthus lutarioriparius</name>
    <dbReference type="NCBI Taxonomy" id="422564"/>
    <lineage>
        <taxon>Eukaryota</taxon>
        <taxon>Viridiplantae</taxon>
        <taxon>Streptophyta</taxon>
        <taxon>Embryophyta</taxon>
        <taxon>Tracheophyta</taxon>
        <taxon>Spermatophyta</taxon>
        <taxon>Magnoliopsida</taxon>
        <taxon>Liliopsida</taxon>
        <taxon>Poales</taxon>
        <taxon>Poaceae</taxon>
        <taxon>PACMAD clade</taxon>
        <taxon>Panicoideae</taxon>
        <taxon>Andropogonodae</taxon>
        <taxon>Andropogoneae</taxon>
        <taxon>Saccharinae</taxon>
        <taxon>Miscanthus</taxon>
    </lineage>
</organism>
<evidence type="ECO:0000256" key="4">
    <source>
        <dbReference type="ARBA" id="ARBA00022528"/>
    </source>
</evidence>
<evidence type="ECO:0000256" key="9">
    <source>
        <dbReference type="ARBA" id="ARBA00023098"/>
    </source>
</evidence>
<feature type="region of interest" description="Disordered" evidence="10">
    <location>
        <begin position="1"/>
        <end position="28"/>
    </location>
</feature>
<evidence type="ECO:0000256" key="3">
    <source>
        <dbReference type="ARBA" id="ARBA00010701"/>
    </source>
</evidence>
<feature type="region of interest" description="Disordered" evidence="10">
    <location>
        <begin position="66"/>
        <end position="89"/>
    </location>
</feature>
<keyword evidence="9" id="KW-0443">Lipid metabolism</keyword>
<evidence type="ECO:0000256" key="2">
    <source>
        <dbReference type="ARBA" id="ARBA00004229"/>
    </source>
</evidence>
<evidence type="ECO:0000313" key="12">
    <source>
        <dbReference type="EMBL" id="CAD6340153.1"/>
    </source>
</evidence>
<dbReference type="FunFam" id="3.40.50.1820:FF:000065">
    <property type="entry name" value="Phospholipase A1-II 3"/>
    <property type="match status" value="1"/>
</dbReference>
<evidence type="ECO:0000256" key="5">
    <source>
        <dbReference type="ARBA" id="ARBA00022640"/>
    </source>
</evidence>
<dbReference type="Proteomes" id="UP000604825">
    <property type="component" value="Unassembled WGS sequence"/>
</dbReference>
<evidence type="ECO:0000256" key="1">
    <source>
        <dbReference type="ARBA" id="ARBA00003523"/>
    </source>
</evidence>
<dbReference type="InterPro" id="IPR002921">
    <property type="entry name" value="Fungal_lipase-type"/>
</dbReference>
<gene>
    <name evidence="12" type="ORF">NCGR_LOCUS64251</name>
</gene>
<comment type="caution">
    <text evidence="12">The sequence shown here is derived from an EMBL/GenBank/DDBJ whole genome shotgun (WGS) entry which is preliminary data.</text>
</comment>
<dbReference type="GO" id="GO:0016042">
    <property type="term" value="P:lipid catabolic process"/>
    <property type="evidence" value="ECO:0007669"/>
    <property type="project" value="UniProtKB-KW"/>
</dbReference>
<dbReference type="GO" id="GO:0008970">
    <property type="term" value="F:phospholipase A1 activity"/>
    <property type="evidence" value="ECO:0007669"/>
    <property type="project" value="UniProtKB-ARBA"/>
</dbReference>
<keyword evidence="6" id="KW-0378">Hydrolase</keyword>
<keyword evidence="5" id="KW-0934">Plastid</keyword>
<dbReference type="EMBL" id="CAJGYO010000019">
    <property type="protein sequence ID" value="CAD6340153.1"/>
    <property type="molecule type" value="Genomic_DNA"/>
</dbReference>
<dbReference type="CDD" id="cd00519">
    <property type="entry name" value="Lipase_3"/>
    <property type="match status" value="1"/>
</dbReference>
<feature type="domain" description="Fungal lipase-type" evidence="11">
    <location>
        <begin position="224"/>
        <end position="386"/>
    </location>
</feature>
<protein>
    <recommendedName>
        <fullName evidence="11">Fungal lipase-type domain-containing protein</fullName>
    </recommendedName>
</protein>
<dbReference type="GO" id="GO:0009507">
    <property type="term" value="C:chloroplast"/>
    <property type="evidence" value="ECO:0007669"/>
    <property type="project" value="UniProtKB-SubCell"/>
</dbReference>
<dbReference type="SUPFAM" id="SSF53474">
    <property type="entry name" value="alpha/beta-Hydrolases"/>
    <property type="match status" value="1"/>
</dbReference>
<comment type="similarity">
    <text evidence="3">Belongs to the AB hydrolase superfamily. Lipase family.</text>
</comment>
<dbReference type="OrthoDB" id="438440at2759"/>
<evidence type="ECO:0000259" key="11">
    <source>
        <dbReference type="Pfam" id="PF01764"/>
    </source>
</evidence>
<evidence type="ECO:0000256" key="10">
    <source>
        <dbReference type="SAM" id="MobiDB-lite"/>
    </source>
</evidence>
<keyword evidence="4" id="KW-0150">Chloroplast</keyword>
<dbReference type="PANTHER" id="PTHR31403">
    <property type="entry name" value="PHOSPHOLIPASE A1-IBETA2, CHLOROPLASTIC"/>
    <property type="match status" value="1"/>
</dbReference>
<dbReference type="InterPro" id="IPR029058">
    <property type="entry name" value="AB_hydrolase_fold"/>
</dbReference>
<evidence type="ECO:0000313" key="13">
    <source>
        <dbReference type="Proteomes" id="UP000604825"/>
    </source>
</evidence>
<reference evidence="12" key="1">
    <citation type="submission" date="2020-10" db="EMBL/GenBank/DDBJ databases">
        <authorList>
            <person name="Han B."/>
            <person name="Lu T."/>
            <person name="Zhao Q."/>
            <person name="Huang X."/>
            <person name="Zhao Y."/>
        </authorList>
    </citation>
    <scope>NUCLEOTIDE SEQUENCE</scope>
</reference>
<dbReference type="Gene3D" id="3.40.50.1820">
    <property type="entry name" value="alpha/beta hydrolase"/>
    <property type="match status" value="1"/>
</dbReference>
<accession>A0A811SFU6</accession>
<sequence>MAASISSSPMSLPVGDRRPSLTLFQGQRRPPTGHRWFFSGNAALNMSQRRPRRSCHVVASVATTDRPAPLDVDRSSQPAETSRRSDDDGQLAARWREIHGNDHWEGLLDPIDAVLCGELIRYGEFAQACYDSFDYDRFSPYCGSCRFPAKTFFQDAGLGGAGYEVTRYLYATCNDLKLPNFVGRNRKHKSAAADKLWSEMGTFIGYVAVSTDEETARLGRRDIVVSWRGTITRLEWVADLTANQKRLSEMGVPCPDPDVKVEMGFAELYTGKDAACRFCRYSAREQALAEVRKQVELYHGRGEQVSVTVTGHSLGSALAMLNAFDIAETGANASPDDGRKAPVCVFSFAGPRVGNLRFRERFELELGVRALRVVNVHDGVPKVPGVFFNEAAFPEAVLRAVDRLGAGGVYTHLGVPLALDHKVSPFLKETMDISCYHNLEAHLHLLDGFRGSGEGFQPRGRDPALVNKSADFLRDEHMVPPVWYQEENKGMVKTEDGRWVLPPRHRDIDEHPDDTDHHLQQLGLTAST</sequence>
<dbReference type="AlphaFoldDB" id="A0A811SFU6"/>
<dbReference type="PANTHER" id="PTHR31403:SF39">
    <property type="entry name" value="PHOSPHOLIPASE A1-IGAMMA1 CHLOROPLASTIC"/>
    <property type="match status" value="1"/>
</dbReference>
<evidence type="ECO:0000256" key="6">
    <source>
        <dbReference type="ARBA" id="ARBA00022801"/>
    </source>
</evidence>
<keyword evidence="7" id="KW-0809">Transit peptide</keyword>
<keyword evidence="8" id="KW-0442">Lipid degradation</keyword>
<comment type="subcellular location">
    <subcellularLocation>
        <location evidence="2">Plastid</location>
        <location evidence="2">Chloroplast</location>
    </subcellularLocation>
</comment>